<dbReference type="PANTHER" id="PTHR10110:SF86">
    <property type="entry name" value="SODIUM_HYDROGEN EXCHANGER 7"/>
    <property type="match status" value="1"/>
</dbReference>
<dbReference type="GeneID" id="108558966"/>
<feature type="transmembrane region" description="Helical" evidence="10">
    <location>
        <begin position="417"/>
        <end position="440"/>
    </location>
</feature>
<evidence type="ECO:0000313" key="13">
    <source>
        <dbReference type="RefSeq" id="XP_017771556.1"/>
    </source>
</evidence>
<dbReference type="Proteomes" id="UP000695000">
    <property type="component" value="Unplaced"/>
</dbReference>
<dbReference type="CDD" id="cd00038">
    <property type="entry name" value="CAP_ED"/>
    <property type="match status" value="1"/>
</dbReference>
<dbReference type="Pfam" id="PF00999">
    <property type="entry name" value="Na_H_Exchanger"/>
    <property type="match status" value="1"/>
</dbReference>
<feature type="transmembrane region" description="Helical" evidence="10">
    <location>
        <begin position="122"/>
        <end position="144"/>
    </location>
</feature>
<organism evidence="12 13">
    <name type="scientific">Nicrophorus vespilloides</name>
    <name type="common">Boreal carrion beetle</name>
    <dbReference type="NCBI Taxonomy" id="110193"/>
    <lineage>
        <taxon>Eukaryota</taxon>
        <taxon>Metazoa</taxon>
        <taxon>Ecdysozoa</taxon>
        <taxon>Arthropoda</taxon>
        <taxon>Hexapoda</taxon>
        <taxon>Insecta</taxon>
        <taxon>Pterygota</taxon>
        <taxon>Neoptera</taxon>
        <taxon>Endopterygota</taxon>
        <taxon>Coleoptera</taxon>
        <taxon>Polyphaga</taxon>
        <taxon>Staphyliniformia</taxon>
        <taxon>Silphidae</taxon>
        <taxon>Nicrophorinae</taxon>
        <taxon>Nicrophorus</taxon>
    </lineage>
</organism>
<evidence type="ECO:0000256" key="6">
    <source>
        <dbReference type="ARBA" id="ARBA00023053"/>
    </source>
</evidence>
<keyword evidence="8 10" id="KW-0472">Membrane</keyword>
<feature type="transmembrane region" description="Helical" evidence="10">
    <location>
        <begin position="31"/>
        <end position="50"/>
    </location>
</feature>
<comment type="subcellular location">
    <subcellularLocation>
        <location evidence="1">Cell membrane</location>
        <topology evidence="1">Multi-pass membrane protein</topology>
    </subcellularLocation>
</comment>
<keyword evidence="9" id="KW-0739">Sodium transport</keyword>
<feature type="transmembrane region" description="Helical" evidence="10">
    <location>
        <begin position="150"/>
        <end position="167"/>
    </location>
</feature>
<dbReference type="RefSeq" id="XP_017771556.1">
    <property type="nucleotide sequence ID" value="XM_017916067.1"/>
</dbReference>
<dbReference type="InterPro" id="IPR000595">
    <property type="entry name" value="cNMP-bd_dom"/>
</dbReference>
<evidence type="ECO:0000256" key="8">
    <source>
        <dbReference type="ARBA" id="ARBA00023136"/>
    </source>
</evidence>
<feature type="transmembrane region" description="Helical" evidence="10">
    <location>
        <begin position="62"/>
        <end position="87"/>
    </location>
</feature>
<evidence type="ECO:0000256" key="7">
    <source>
        <dbReference type="ARBA" id="ARBA00023065"/>
    </source>
</evidence>
<feature type="transmembrane region" description="Helical" evidence="10">
    <location>
        <begin position="272"/>
        <end position="290"/>
    </location>
</feature>
<sequence>MDDPNDYIENVNTISSLYRITVVNNWKDVPAVGLMALGTYVIISIYLSKLATKFRLPITYKFILLLVSIFVTSCIYFTKIASFNFLLAINPRVVFALVHPLYILKIGYGLDVHLISRVVPQVLLLSTVGLGIFSMFIGATHISLGDVPHMIIFIPVFGFALGSIDNLETINELKEFENLRYILVTLETECVMGNAMCLMLLQIFFGVMEGSIVEWYHVICVFLRYCIGGILFGILVARKVRMVLVKLFDEMQLSFLAILLLTYFTYFVCEYVLYLSGPLATFIVSVIISVERTRLTNEVESKLNLSWDILNSILEYILYIGTSSIIFVFAIKNFELARISEYFMMYVASLIGRFLCLMILMPFLVNIGHSIKYKCILAIFWLAKKGSIQMLMFLLIFHHSKSHEMAAKSCPHTLTFIWLSLLINGCSTKIFLRTFGLTAINRMKKTNMNNCIKFIEAKKKNFIAMMKTDRFLSDVNWQMTDVLTTMDHPYEMEYDEDDDDDYLWGTRQSFCADCRKEVVIEPTRKEVIHLKDEAKIKVLKTLKISFIRQHEKGLLSTDGMRPLLLATEIAMDAHNLQVNITPLLNLFTNKAWYEYVKEFLLRLEKHGFTKCKKPRNMFRKICYKICMNRLYEIVIYLYIIATVVIYSLQLKGEIDDSLPTKIETLIFFIDFILKVMAFSHIYIKEGVKLYFQRHWNKIDFFILVTDMLSVLLDELSRFKIIDPRSLELSFIESFLLYLDLMRTLRLLKLVVILYEYRKNFIQICENLQTARMCYALDIGQAVITSCEEVLKSISQITGHSEIRKDIEIKMKSDKRLLLYEIINIHKSMPWVPVTVKSKKAMRIALNAMKQDMLDLKSSGMIDDSDFNKLKQSYEMAMKTVVRLKSVPMKRIEEIYYEVPWLWHSHDLAIFMFINSTLTTFEAGDIIIQENESTDMIYVIIEGFARLKYSPKNQMVRGYGALPIKDYIQTQYLLNSKDEILIPGNSVGELATLTNRPSNCEVVCETAVKAFMIPSSTLHDAISYHGNTKNSLFNDLWMFVSIHLSVSLLWETQIYKNFSKEDIYNVVMRAFIPDLSKRKSFIGSDRIKDILLIEGVVEDIKTNNIYYAPCFLPRSAQKLILKKDSERNIETKLVIIPVKSTYIDSIMSYREASETYVDTEIIKKSTRNEGDSRQIQPGILKSILKQKVK</sequence>
<dbReference type="InterPro" id="IPR018490">
    <property type="entry name" value="cNMP-bd_dom_sf"/>
</dbReference>
<keyword evidence="12" id="KW-1185">Reference proteome</keyword>
<keyword evidence="2" id="KW-0813">Transport</keyword>
<protein>
    <submittedName>
        <fullName evidence="13">Sodium/hydrogen exchanger 10-like isoform X1</fullName>
    </submittedName>
</protein>
<feature type="domain" description="Cyclic nucleotide-binding" evidence="11">
    <location>
        <begin position="920"/>
        <end position="1038"/>
    </location>
</feature>
<evidence type="ECO:0000256" key="10">
    <source>
        <dbReference type="SAM" id="Phobius"/>
    </source>
</evidence>
<keyword evidence="7" id="KW-0406">Ion transport</keyword>
<feature type="transmembrane region" description="Helical" evidence="10">
    <location>
        <begin position="630"/>
        <end position="650"/>
    </location>
</feature>
<dbReference type="PANTHER" id="PTHR10110">
    <property type="entry name" value="SODIUM/HYDROGEN EXCHANGER"/>
    <property type="match status" value="1"/>
</dbReference>
<evidence type="ECO:0000256" key="4">
    <source>
        <dbReference type="ARBA" id="ARBA00022692"/>
    </source>
</evidence>
<feature type="transmembrane region" description="Helical" evidence="10">
    <location>
        <begin position="179"/>
        <end position="203"/>
    </location>
</feature>
<dbReference type="Gene3D" id="1.20.120.350">
    <property type="entry name" value="Voltage-gated potassium channels. Chain C"/>
    <property type="match status" value="1"/>
</dbReference>
<keyword evidence="4 10" id="KW-0812">Transmembrane</keyword>
<dbReference type="InterPro" id="IPR006153">
    <property type="entry name" value="Cation/H_exchanger_TM"/>
</dbReference>
<keyword evidence="6" id="KW-0915">Sodium</keyword>
<evidence type="ECO:0000259" key="11">
    <source>
        <dbReference type="PROSITE" id="PS50042"/>
    </source>
</evidence>
<dbReference type="SUPFAM" id="SSF51206">
    <property type="entry name" value="cAMP-binding domain-like"/>
    <property type="match status" value="1"/>
</dbReference>
<evidence type="ECO:0000256" key="2">
    <source>
        <dbReference type="ARBA" id="ARBA00022448"/>
    </source>
</evidence>
<proteinExistence type="predicted"/>
<feature type="transmembrane region" description="Helical" evidence="10">
    <location>
        <begin position="343"/>
        <end position="364"/>
    </location>
</feature>
<feature type="transmembrane region" description="Helical" evidence="10">
    <location>
        <begin position="376"/>
        <end position="397"/>
    </location>
</feature>
<evidence type="ECO:0000313" key="12">
    <source>
        <dbReference type="Proteomes" id="UP000695000"/>
    </source>
</evidence>
<keyword evidence="3" id="KW-1003">Cell membrane</keyword>
<evidence type="ECO:0000256" key="5">
    <source>
        <dbReference type="ARBA" id="ARBA00022989"/>
    </source>
</evidence>
<gene>
    <name evidence="13" type="primary">LOC108558966</name>
</gene>
<dbReference type="PROSITE" id="PS50042">
    <property type="entry name" value="CNMP_BINDING_3"/>
    <property type="match status" value="1"/>
</dbReference>
<dbReference type="SUPFAM" id="SSF81324">
    <property type="entry name" value="Voltage-gated potassium channels"/>
    <property type="match status" value="1"/>
</dbReference>
<evidence type="ECO:0000256" key="3">
    <source>
        <dbReference type="ARBA" id="ARBA00022475"/>
    </source>
</evidence>
<keyword evidence="5 10" id="KW-1133">Transmembrane helix</keyword>
<evidence type="ECO:0000256" key="9">
    <source>
        <dbReference type="ARBA" id="ARBA00023201"/>
    </source>
</evidence>
<dbReference type="Gene3D" id="2.60.120.10">
    <property type="entry name" value="Jelly Rolls"/>
    <property type="match status" value="1"/>
</dbReference>
<name>A0ABM1MAF6_NICVS</name>
<dbReference type="InterPro" id="IPR027359">
    <property type="entry name" value="Volt_channel_dom_sf"/>
</dbReference>
<reference evidence="13" key="1">
    <citation type="submission" date="2025-08" db="UniProtKB">
        <authorList>
            <consortium name="RefSeq"/>
        </authorList>
    </citation>
    <scope>IDENTIFICATION</scope>
    <source>
        <tissue evidence="13">Whole Larva</tissue>
    </source>
</reference>
<dbReference type="InterPro" id="IPR018422">
    <property type="entry name" value="Cation/H_exchanger_CPA1"/>
</dbReference>
<feature type="transmembrane region" description="Helical" evidence="10">
    <location>
        <begin position="93"/>
        <end position="110"/>
    </location>
</feature>
<feature type="transmembrane region" description="Helical" evidence="10">
    <location>
        <begin position="215"/>
        <end position="235"/>
    </location>
</feature>
<feature type="transmembrane region" description="Helical" evidence="10">
    <location>
        <begin position="247"/>
        <end position="266"/>
    </location>
</feature>
<accession>A0ABM1MAF6</accession>
<feature type="transmembrane region" description="Helical" evidence="10">
    <location>
        <begin position="310"/>
        <end position="331"/>
    </location>
</feature>
<dbReference type="InterPro" id="IPR014710">
    <property type="entry name" value="RmlC-like_jellyroll"/>
</dbReference>
<evidence type="ECO:0000256" key="1">
    <source>
        <dbReference type="ARBA" id="ARBA00004651"/>
    </source>
</evidence>